<accession>A0A5R9J0I5</accession>
<dbReference type="InterPro" id="IPR047640">
    <property type="entry name" value="RpiR-like"/>
</dbReference>
<keyword evidence="1" id="KW-0805">Transcription regulation</keyword>
<dbReference type="GO" id="GO:0097367">
    <property type="term" value="F:carbohydrate derivative binding"/>
    <property type="evidence" value="ECO:0007669"/>
    <property type="project" value="InterPro"/>
</dbReference>
<dbReference type="Gene3D" id="3.40.50.10490">
    <property type="entry name" value="Glucose-6-phosphate isomerase like protein, domain 1"/>
    <property type="match status" value="1"/>
</dbReference>
<dbReference type="PANTHER" id="PTHR30514">
    <property type="entry name" value="GLUCOKINASE"/>
    <property type="match status" value="1"/>
</dbReference>
<evidence type="ECO:0000256" key="2">
    <source>
        <dbReference type="ARBA" id="ARBA00023125"/>
    </source>
</evidence>
<dbReference type="EMBL" id="VCDI01000008">
    <property type="protein sequence ID" value="TLU71190.1"/>
    <property type="molecule type" value="Genomic_DNA"/>
</dbReference>
<dbReference type="GO" id="GO:1901135">
    <property type="term" value="P:carbohydrate derivative metabolic process"/>
    <property type="evidence" value="ECO:0007669"/>
    <property type="project" value="InterPro"/>
</dbReference>
<organism evidence="7 8">
    <name type="scientific">Lichenicoccus roseus</name>
    <dbReference type="NCBI Taxonomy" id="2683649"/>
    <lineage>
        <taxon>Bacteria</taxon>
        <taxon>Pseudomonadati</taxon>
        <taxon>Pseudomonadota</taxon>
        <taxon>Alphaproteobacteria</taxon>
        <taxon>Acetobacterales</taxon>
        <taxon>Acetobacteraceae</taxon>
        <taxon>Lichenicoccus</taxon>
    </lineage>
</organism>
<feature type="domain" description="HTH rpiR-type" evidence="5">
    <location>
        <begin position="40"/>
        <end position="116"/>
    </location>
</feature>
<keyword evidence="8" id="KW-1185">Reference proteome</keyword>
<dbReference type="AlphaFoldDB" id="A0A5R9J0I5"/>
<evidence type="ECO:0000313" key="8">
    <source>
        <dbReference type="Proteomes" id="UP000305654"/>
    </source>
</evidence>
<keyword evidence="3" id="KW-0804">Transcription</keyword>
<dbReference type="GO" id="GO:0003700">
    <property type="term" value="F:DNA-binding transcription factor activity"/>
    <property type="evidence" value="ECO:0007669"/>
    <property type="project" value="InterPro"/>
</dbReference>
<gene>
    <name evidence="7" type="ORF">FE263_18645</name>
</gene>
<evidence type="ECO:0000259" key="6">
    <source>
        <dbReference type="PROSITE" id="PS51464"/>
    </source>
</evidence>
<sequence length="326" mass="35604">MSSCFARDRPAKCLRHSGSRIVDAEDRNTAAVERTATSGRNVLELILVRLPELRKSDRRVAEHILSDPQAALVATVAETARNAGVSEPTVMRFCAALGFEGFQDFKIKLAHSVALGVPATQSVLDATDTPQKLTDKVFDYTMTSLDWARSQLDHEAVAQAIDLLATARRIEFFGFGASWIVAADAQQKFPLFGVPCNVHSDSHQQFIAASMMRAGDVAVAISNTGETTALLDVMRAAREGGATILGISGRAGRRMSRLCDLLLVVETLENTDIYTPTISRLAALVVIDILSVGVAMRRGSDHQQRLATMKKRLSSMRSRNTMWDEE</sequence>
<reference evidence="7 8" key="1">
    <citation type="submission" date="2019-05" db="EMBL/GenBank/DDBJ databases">
        <authorList>
            <person name="Pankratov T."/>
            <person name="Grouzdev D."/>
        </authorList>
    </citation>
    <scope>NUCLEOTIDE SEQUENCE [LARGE SCALE GENOMIC DNA]</scope>
    <source>
        <strain evidence="7 8">KEBCLARHB70R</strain>
    </source>
</reference>
<comment type="caution">
    <text evidence="7">The sequence shown here is derived from an EMBL/GenBank/DDBJ whole genome shotgun (WGS) entry which is preliminary data.</text>
</comment>
<evidence type="ECO:0000256" key="4">
    <source>
        <dbReference type="SAM" id="MobiDB-lite"/>
    </source>
</evidence>
<dbReference type="InterPro" id="IPR036388">
    <property type="entry name" value="WH-like_DNA-bd_sf"/>
</dbReference>
<dbReference type="PROSITE" id="PS51464">
    <property type="entry name" value="SIS"/>
    <property type="match status" value="1"/>
</dbReference>
<evidence type="ECO:0000259" key="5">
    <source>
        <dbReference type="PROSITE" id="PS51071"/>
    </source>
</evidence>
<dbReference type="InterPro" id="IPR035472">
    <property type="entry name" value="RpiR-like_SIS"/>
</dbReference>
<name>A0A5R9J0I5_9PROT</name>
<dbReference type="Proteomes" id="UP000305654">
    <property type="component" value="Unassembled WGS sequence"/>
</dbReference>
<dbReference type="InterPro" id="IPR009057">
    <property type="entry name" value="Homeodomain-like_sf"/>
</dbReference>
<protein>
    <submittedName>
        <fullName evidence="7">SIS domain-containing protein</fullName>
    </submittedName>
</protein>
<dbReference type="SUPFAM" id="SSF46689">
    <property type="entry name" value="Homeodomain-like"/>
    <property type="match status" value="1"/>
</dbReference>
<dbReference type="InterPro" id="IPR046348">
    <property type="entry name" value="SIS_dom_sf"/>
</dbReference>
<evidence type="ECO:0000256" key="3">
    <source>
        <dbReference type="ARBA" id="ARBA00023163"/>
    </source>
</evidence>
<dbReference type="CDD" id="cd05013">
    <property type="entry name" value="SIS_RpiR"/>
    <property type="match status" value="1"/>
</dbReference>
<dbReference type="Pfam" id="PF01418">
    <property type="entry name" value="HTH_6"/>
    <property type="match status" value="1"/>
</dbReference>
<dbReference type="InterPro" id="IPR000281">
    <property type="entry name" value="HTH_RpiR"/>
</dbReference>
<dbReference type="Gene3D" id="1.10.10.10">
    <property type="entry name" value="Winged helix-like DNA-binding domain superfamily/Winged helix DNA-binding domain"/>
    <property type="match status" value="1"/>
</dbReference>
<keyword evidence="2" id="KW-0238">DNA-binding</keyword>
<feature type="domain" description="SIS" evidence="6">
    <location>
        <begin position="160"/>
        <end position="300"/>
    </location>
</feature>
<evidence type="ECO:0000256" key="1">
    <source>
        <dbReference type="ARBA" id="ARBA00023015"/>
    </source>
</evidence>
<dbReference type="OrthoDB" id="8582409at2"/>
<dbReference type="GO" id="GO:0003677">
    <property type="term" value="F:DNA binding"/>
    <property type="evidence" value="ECO:0007669"/>
    <property type="project" value="UniProtKB-KW"/>
</dbReference>
<dbReference type="PROSITE" id="PS51071">
    <property type="entry name" value="HTH_RPIR"/>
    <property type="match status" value="1"/>
</dbReference>
<dbReference type="PANTHER" id="PTHR30514:SF1">
    <property type="entry name" value="HTH-TYPE TRANSCRIPTIONAL REGULATOR HEXR-RELATED"/>
    <property type="match status" value="1"/>
</dbReference>
<proteinExistence type="predicted"/>
<dbReference type="InterPro" id="IPR001347">
    <property type="entry name" value="SIS_dom"/>
</dbReference>
<dbReference type="Pfam" id="PF01380">
    <property type="entry name" value="SIS"/>
    <property type="match status" value="1"/>
</dbReference>
<feature type="region of interest" description="Disordered" evidence="4">
    <location>
        <begin position="303"/>
        <end position="326"/>
    </location>
</feature>
<dbReference type="SUPFAM" id="SSF53697">
    <property type="entry name" value="SIS domain"/>
    <property type="match status" value="1"/>
</dbReference>
<feature type="compositionally biased region" description="Polar residues" evidence="4">
    <location>
        <begin position="315"/>
        <end position="326"/>
    </location>
</feature>
<evidence type="ECO:0000313" key="7">
    <source>
        <dbReference type="EMBL" id="TLU71190.1"/>
    </source>
</evidence>